<protein>
    <submittedName>
        <fullName evidence="9">Peptidase M3</fullName>
    </submittedName>
</protein>
<reference evidence="9 10" key="1">
    <citation type="submission" date="2020-11" db="EMBL/GenBank/DDBJ databases">
        <title>Genomic insight of Alicyclobacillus mali FL 18 reveals a new arsenic-resistant strain, with potential in environmental biotechnology.</title>
        <authorList>
            <person name="Fiorentino G."/>
            <person name="Gallo G."/>
            <person name="Aulitto M."/>
        </authorList>
    </citation>
    <scope>NUCLEOTIDE SEQUENCE [LARGE SCALE GENOMIC DNA]</scope>
    <source>
        <strain evidence="9 10">FL 18</strain>
    </source>
</reference>
<dbReference type="Pfam" id="PF01432">
    <property type="entry name" value="Peptidase_M3"/>
    <property type="match status" value="1"/>
</dbReference>
<evidence type="ECO:0000256" key="5">
    <source>
        <dbReference type="ARBA" id="ARBA00023049"/>
    </source>
</evidence>
<dbReference type="InterPro" id="IPR013647">
    <property type="entry name" value="OligopepF_N_dom"/>
</dbReference>
<keyword evidence="10" id="KW-1185">Reference proteome</keyword>
<comment type="caution">
    <text evidence="9">The sequence shown here is derived from an EMBL/GenBank/DDBJ whole genome shotgun (WGS) entry which is preliminary data.</text>
</comment>
<accession>A0ABS0F6J3</accession>
<keyword evidence="5 6" id="KW-0482">Metalloprotease</keyword>
<dbReference type="InterPro" id="IPR001567">
    <property type="entry name" value="Pept_M3A_M3B_dom"/>
</dbReference>
<evidence type="ECO:0000256" key="1">
    <source>
        <dbReference type="ARBA" id="ARBA00022670"/>
    </source>
</evidence>
<sequence length="605" mass="67959">MALRSRSEVPDHETWDLTPLFASLEAWESAVRRVRQLADELVEMASKSFGGPADVARALALHDDMLRIGTDVERYAMSKFAEDATDQGAQRLMSMAQLALDRAGEAAESLVAALCRVPEDQLAAWRVEETLRPYAPYFGEIDRERRHRLADEAEKVLAANSSAFSLPSGVYEAATGADMRFEPVLDSDGREVGVTPSALLMHIETSHDTVLRHRAYDSVVNGLRPYQHTLARSLGAKIQNDVVAARLRGFSSVFEMLQSTRLGGTMAANQVPPEHYFMVQDVMMQELAPHMRRLAQLRQKAMGLTKVRLCDTKAPFVRLTDAALTFDDARNLILEAARPLGDTYGDILRRAFEERWIYWARNRGNWNGAFCGEASAHPYVFSPFEGGMYGVFVMAHELGHAVHLHLACQNERPSNLSFSNLFIETPSTLMEHMVANALIQRAEDDAARAKVRMMQMFTFHHDFVTHQTEAEILRRLYTIADRGEPLSTDVFRRVSREVLTDFWKDAVDLDEGADLYWMRQPHYYMGLYPYTYAVGLAASTLLADQILAGDGEVLARWIEVLRVGGGKTPLELFAHVGLDMGDPSPYREAIRKVGEIVDELERAFA</sequence>
<evidence type="ECO:0000259" key="8">
    <source>
        <dbReference type="Pfam" id="PF08439"/>
    </source>
</evidence>
<dbReference type="InterPro" id="IPR042088">
    <property type="entry name" value="OligoPept_F_C"/>
</dbReference>
<keyword evidence="2 6" id="KW-0479">Metal-binding</keyword>
<evidence type="ECO:0000313" key="9">
    <source>
        <dbReference type="EMBL" id="MBF8378921.1"/>
    </source>
</evidence>
<evidence type="ECO:0000256" key="4">
    <source>
        <dbReference type="ARBA" id="ARBA00022833"/>
    </source>
</evidence>
<dbReference type="Gene3D" id="1.10.1370.20">
    <property type="entry name" value="Oligoendopeptidase f, C-terminal domain"/>
    <property type="match status" value="1"/>
</dbReference>
<dbReference type="Proteomes" id="UP000642910">
    <property type="component" value="Unassembled WGS sequence"/>
</dbReference>
<comment type="cofactor">
    <cofactor evidence="6">
        <name>Zn(2+)</name>
        <dbReference type="ChEBI" id="CHEBI:29105"/>
    </cofactor>
    <text evidence="6">Binds 1 zinc ion.</text>
</comment>
<gene>
    <name evidence="9" type="ORF">IW967_13775</name>
</gene>
<dbReference type="EMBL" id="JADPKZ010000048">
    <property type="protein sequence ID" value="MBF8378921.1"/>
    <property type="molecule type" value="Genomic_DNA"/>
</dbReference>
<dbReference type="Pfam" id="PF08439">
    <property type="entry name" value="Peptidase_M3_N"/>
    <property type="match status" value="1"/>
</dbReference>
<dbReference type="Gene3D" id="1.20.140.70">
    <property type="entry name" value="Oligopeptidase f, N-terminal domain"/>
    <property type="match status" value="1"/>
</dbReference>
<feature type="domain" description="Oligopeptidase F N-terminal" evidence="8">
    <location>
        <begin position="114"/>
        <end position="181"/>
    </location>
</feature>
<evidence type="ECO:0000256" key="6">
    <source>
        <dbReference type="RuleBase" id="RU003435"/>
    </source>
</evidence>
<keyword evidence="1 6" id="KW-0645">Protease</keyword>
<keyword evidence="3 6" id="KW-0378">Hydrolase</keyword>
<evidence type="ECO:0000313" key="10">
    <source>
        <dbReference type="Proteomes" id="UP000642910"/>
    </source>
</evidence>
<evidence type="ECO:0000259" key="7">
    <source>
        <dbReference type="Pfam" id="PF01432"/>
    </source>
</evidence>
<evidence type="ECO:0000256" key="3">
    <source>
        <dbReference type="ARBA" id="ARBA00022801"/>
    </source>
</evidence>
<evidence type="ECO:0000256" key="2">
    <source>
        <dbReference type="ARBA" id="ARBA00022723"/>
    </source>
</evidence>
<name>A0ABS0F6J3_9BACL</name>
<feature type="domain" description="Peptidase M3A/M3B catalytic" evidence="7">
    <location>
        <begin position="206"/>
        <end position="590"/>
    </location>
</feature>
<dbReference type="RefSeq" id="WP_067845737.1">
    <property type="nucleotide sequence ID" value="NZ_JADPKZ010000048.1"/>
</dbReference>
<dbReference type="SUPFAM" id="SSF55486">
    <property type="entry name" value="Metalloproteases ('zincins'), catalytic domain"/>
    <property type="match status" value="1"/>
</dbReference>
<proteinExistence type="inferred from homology"/>
<organism evidence="9 10">
    <name type="scientific">Alicyclobacillus mali</name>
    <name type="common">ex Roth et al. 2021</name>
    <dbReference type="NCBI Taxonomy" id="1123961"/>
    <lineage>
        <taxon>Bacteria</taxon>
        <taxon>Bacillati</taxon>
        <taxon>Bacillota</taxon>
        <taxon>Bacilli</taxon>
        <taxon>Bacillales</taxon>
        <taxon>Alicyclobacillaceae</taxon>
        <taxon>Alicyclobacillus</taxon>
    </lineage>
</organism>
<keyword evidence="4 6" id="KW-0862">Zinc</keyword>
<comment type="similarity">
    <text evidence="6">Belongs to the peptidase M3 family.</text>
</comment>